<evidence type="ECO:0000256" key="1">
    <source>
        <dbReference type="ARBA" id="ARBA00001166"/>
    </source>
</evidence>
<dbReference type="KEGG" id="abe:ARB_01150"/>
<evidence type="ECO:0000256" key="6">
    <source>
        <dbReference type="SAM" id="MobiDB-lite"/>
    </source>
</evidence>
<keyword evidence="5" id="KW-0413">Isomerase</keyword>
<dbReference type="GO" id="GO:0006400">
    <property type="term" value="P:tRNA modification"/>
    <property type="evidence" value="ECO:0007669"/>
    <property type="project" value="TreeGrafter"/>
</dbReference>
<proteinExistence type="inferred from homology"/>
<dbReference type="HOGENOM" id="CLU_032087_4_2_1"/>
<dbReference type="OrthoDB" id="9995526at2759"/>
<feature type="region of interest" description="Disordered" evidence="6">
    <location>
        <begin position="395"/>
        <end position="420"/>
    </location>
</feature>
<accession>D4AY81</accession>
<dbReference type="EC" id="5.4.99.25" evidence="3"/>
<evidence type="ECO:0000256" key="2">
    <source>
        <dbReference type="ARBA" id="ARBA00008999"/>
    </source>
</evidence>
<dbReference type="InterPro" id="IPR020103">
    <property type="entry name" value="PsdUridine_synth_cat_dom_sf"/>
</dbReference>
<dbReference type="GO" id="GO:0003723">
    <property type="term" value="F:RNA binding"/>
    <property type="evidence" value="ECO:0007669"/>
    <property type="project" value="InterPro"/>
</dbReference>
<organism evidence="8 9">
    <name type="scientific">Arthroderma benhamiae (strain ATCC MYA-4681 / CBS 112371)</name>
    <name type="common">Trichophyton mentagrophytes</name>
    <dbReference type="NCBI Taxonomy" id="663331"/>
    <lineage>
        <taxon>Eukaryota</taxon>
        <taxon>Fungi</taxon>
        <taxon>Dikarya</taxon>
        <taxon>Ascomycota</taxon>
        <taxon>Pezizomycotina</taxon>
        <taxon>Eurotiomycetes</taxon>
        <taxon>Eurotiomycetidae</taxon>
        <taxon>Onygenales</taxon>
        <taxon>Arthrodermataceae</taxon>
        <taxon>Trichophyton</taxon>
    </lineage>
</organism>
<dbReference type="eggNOG" id="KOG2529">
    <property type="taxonomic scope" value="Eukaryota"/>
</dbReference>
<protein>
    <recommendedName>
        <fullName evidence="3">tRNA pseudouridine(55) synthase</fullName>
        <ecNumber evidence="3">5.4.99.25</ecNumber>
    </recommendedName>
</protein>
<evidence type="ECO:0000259" key="7">
    <source>
        <dbReference type="Pfam" id="PF01509"/>
    </source>
</evidence>
<dbReference type="OMA" id="FAINKPC"/>
<dbReference type="AlphaFoldDB" id="D4AY81"/>
<feature type="compositionally biased region" description="Basic and acidic residues" evidence="6">
    <location>
        <begin position="269"/>
        <end position="278"/>
    </location>
</feature>
<keyword evidence="9" id="KW-1185">Reference proteome</keyword>
<dbReference type="InterPro" id="IPR014780">
    <property type="entry name" value="tRNA_psdUridine_synth_TruB"/>
</dbReference>
<feature type="domain" description="Pseudouridine synthase II N-terminal" evidence="7">
    <location>
        <begin position="71"/>
        <end position="198"/>
    </location>
</feature>
<evidence type="ECO:0000256" key="4">
    <source>
        <dbReference type="ARBA" id="ARBA00022694"/>
    </source>
</evidence>
<reference evidence="9" key="1">
    <citation type="journal article" date="2011" name="Genome Biol.">
        <title>Comparative and functional genomics provide insights into the pathogenicity of dermatophytic fungi.</title>
        <authorList>
            <person name="Burmester A."/>
            <person name="Shelest E."/>
            <person name="Gloeckner G."/>
            <person name="Heddergott C."/>
            <person name="Schindler S."/>
            <person name="Staib P."/>
            <person name="Heidel A."/>
            <person name="Felder M."/>
            <person name="Petzold A."/>
            <person name="Szafranski K."/>
            <person name="Feuermann M."/>
            <person name="Pedruzzi I."/>
            <person name="Priebe S."/>
            <person name="Groth M."/>
            <person name="Winkler R."/>
            <person name="Li W."/>
            <person name="Kniemeyer O."/>
            <person name="Schroeckh V."/>
            <person name="Hertweck C."/>
            <person name="Hube B."/>
            <person name="White T.C."/>
            <person name="Platzer M."/>
            <person name="Guthke R."/>
            <person name="Heitman J."/>
            <person name="Woestemeyer J."/>
            <person name="Zipfel P.F."/>
            <person name="Monod M."/>
            <person name="Brakhage A.A."/>
        </authorList>
    </citation>
    <scope>NUCLEOTIDE SEQUENCE [LARGE SCALE GENOMIC DNA]</scope>
    <source>
        <strain evidence="9">ATCC MYA-4681 / CBS 112371</strain>
    </source>
</reference>
<dbReference type="PANTHER" id="PTHR13767:SF2">
    <property type="entry name" value="PSEUDOURIDYLATE SYNTHASE TRUB1"/>
    <property type="match status" value="1"/>
</dbReference>
<dbReference type="STRING" id="663331.D4AY81"/>
<dbReference type="GO" id="GO:0005634">
    <property type="term" value="C:nucleus"/>
    <property type="evidence" value="ECO:0007669"/>
    <property type="project" value="TreeGrafter"/>
</dbReference>
<dbReference type="GO" id="GO:1990481">
    <property type="term" value="P:mRNA pseudouridine synthesis"/>
    <property type="evidence" value="ECO:0007669"/>
    <property type="project" value="TreeGrafter"/>
</dbReference>
<evidence type="ECO:0000313" key="9">
    <source>
        <dbReference type="Proteomes" id="UP000008866"/>
    </source>
</evidence>
<dbReference type="Proteomes" id="UP000008866">
    <property type="component" value="Unassembled WGS sequence"/>
</dbReference>
<gene>
    <name evidence="8" type="ORF">ARB_01150</name>
</gene>
<dbReference type="EMBL" id="ABSU01000018">
    <property type="protein sequence ID" value="EFE31897.1"/>
    <property type="molecule type" value="Genomic_DNA"/>
</dbReference>
<dbReference type="InterPro" id="IPR002501">
    <property type="entry name" value="PsdUridine_synth_N"/>
</dbReference>
<feature type="compositionally biased region" description="Polar residues" evidence="6">
    <location>
        <begin position="229"/>
        <end position="242"/>
    </location>
</feature>
<dbReference type="SUPFAM" id="SSF55120">
    <property type="entry name" value="Pseudouridine synthase"/>
    <property type="match status" value="1"/>
</dbReference>
<evidence type="ECO:0000313" key="8">
    <source>
        <dbReference type="EMBL" id="EFE31897.1"/>
    </source>
</evidence>
<feature type="region of interest" description="Disordered" evidence="6">
    <location>
        <begin position="228"/>
        <end position="323"/>
    </location>
</feature>
<evidence type="ECO:0000256" key="5">
    <source>
        <dbReference type="ARBA" id="ARBA00023235"/>
    </source>
</evidence>
<name>D4AY81_ARTBC</name>
<comment type="similarity">
    <text evidence="2">Belongs to the pseudouridine synthase TruB family.</text>
</comment>
<dbReference type="PANTHER" id="PTHR13767">
    <property type="entry name" value="TRNA-PSEUDOURIDINE SYNTHASE"/>
    <property type="match status" value="1"/>
</dbReference>
<comment type="catalytic activity">
    <reaction evidence="1">
        <text>a uridine in mRNA = a pseudouridine in mRNA</text>
        <dbReference type="Rhea" id="RHEA:56644"/>
        <dbReference type="Rhea" id="RHEA-COMP:14658"/>
        <dbReference type="Rhea" id="RHEA-COMP:14659"/>
        <dbReference type="ChEBI" id="CHEBI:65314"/>
        <dbReference type="ChEBI" id="CHEBI:65315"/>
    </reaction>
</comment>
<comment type="caution">
    <text evidence="8">The sequence shown here is derived from an EMBL/GenBank/DDBJ whole genome shotgun (WGS) entry which is preliminary data.</text>
</comment>
<evidence type="ECO:0000256" key="3">
    <source>
        <dbReference type="ARBA" id="ARBA00012787"/>
    </source>
</evidence>
<dbReference type="GO" id="GO:0160148">
    <property type="term" value="F:tRNA pseudouridine(55) synthase activity"/>
    <property type="evidence" value="ECO:0007669"/>
    <property type="project" value="UniProtKB-EC"/>
</dbReference>
<dbReference type="Gene3D" id="3.30.2350.10">
    <property type="entry name" value="Pseudouridine synthase"/>
    <property type="match status" value="1"/>
</dbReference>
<dbReference type="Pfam" id="PF01509">
    <property type="entry name" value="TruB_N"/>
    <property type="match status" value="1"/>
</dbReference>
<dbReference type="RefSeq" id="XP_003012537.1">
    <property type="nucleotide sequence ID" value="XM_003012491.1"/>
</dbReference>
<keyword evidence="4" id="KW-0819">tRNA processing</keyword>
<dbReference type="GeneID" id="9526608"/>
<sequence length="420" mass="46708">MSDAARTMDGVFAVHKPADITSAQVLRDLQRQFNRSDFFKPWLAAERQRLQEEPSWKNRRRGKKSKWIDVKLGHGGTLDPIATGVLITAVGKGTKQLNNFLACTKTYEAVVLFGVATDSYDRVGKVVSRAPYEHVTREKVEEALKQFRGKIMQRPSIFSALKVNGKKLYEYAREGKEPPAEILERPVEVSNLEIVEWYDGGSHKYVWPTEEAEGPEKDIAKKMLAKGSTLETEPASNSTNDPVASETLDQKEGTSQKRKTPPSDTAGNEPKEDTREGETSLPAKKQKLDPEGQGEQVTTTEDKKLPPTAPAAETEPSPKPPAVKLTMTVSSGFYVRSLSHDLGLAVGSNAIMSELVRTRQGDFELSPDKTLEYSDMEAGESVWAPKLQRFLDEWKNKGSEQEVQPEDKSVATDEKQEAED</sequence>
<dbReference type="HAMAP" id="MF_01080">
    <property type="entry name" value="TruB_bact"/>
    <property type="match status" value="1"/>
</dbReference>